<evidence type="ECO:0000256" key="7">
    <source>
        <dbReference type="ARBA" id="ARBA00023242"/>
    </source>
</evidence>
<reference evidence="11 12" key="1">
    <citation type="submission" date="2016-03" db="EMBL/GenBank/DDBJ databases">
        <title>Choanephora cucurbitarum.</title>
        <authorList>
            <person name="Min B."/>
            <person name="Park H."/>
            <person name="Park J.-H."/>
            <person name="Shin H.-D."/>
            <person name="Choi I.-G."/>
        </authorList>
    </citation>
    <scope>NUCLEOTIDE SEQUENCE [LARGE SCALE GENOMIC DNA]</scope>
    <source>
        <strain evidence="11 12">KUS-F28377</strain>
    </source>
</reference>
<feature type="region of interest" description="Disordered" evidence="9">
    <location>
        <begin position="255"/>
        <end position="277"/>
    </location>
</feature>
<dbReference type="Proteomes" id="UP000093000">
    <property type="component" value="Unassembled WGS sequence"/>
</dbReference>
<dbReference type="PROSITE" id="PS50114">
    <property type="entry name" value="GATA_ZN_FINGER_2"/>
    <property type="match status" value="2"/>
</dbReference>
<keyword evidence="6" id="KW-0804">Transcription</keyword>
<keyword evidence="5" id="KW-0805">Transcription regulation</keyword>
<keyword evidence="4" id="KW-0862">Zinc</keyword>
<keyword evidence="3 8" id="KW-0863">Zinc-finger</keyword>
<evidence type="ECO:0000256" key="9">
    <source>
        <dbReference type="SAM" id="MobiDB-lite"/>
    </source>
</evidence>
<gene>
    <name evidence="11" type="primary">SFU1_1</name>
    <name evidence="11" type="ORF">A0J61_08317</name>
</gene>
<evidence type="ECO:0000256" key="6">
    <source>
        <dbReference type="ARBA" id="ARBA00023163"/>
    </source>
</evidence>
<dbReference type="GO" id="GO:0000981">
    <property type="term" value="F:DNA-binding transcription factor activity, RNA polymerase II-specific"/>
    <property type="evidence" value="ECO:0007669"/>
    <property type="project" value="TreeGrafter"/>
</dbReference>
<feature type="compositionally biased region" description="Basic residues" evidence="9">
    <location>
        <begin position="211"/>
        <end position="222"/>
    </location>
</feature>
<dbReference type="Pfam" id="PF00320">
    <property type="entry name" value="GATA"/>
    <property type="match status" value="2"/>
</dbReference>
<dbReference type="PANTHER" id="PTHR10071">
    <property type="entry name" value="TRANSCRIPTION FACTOR GATA FAMILY MEMBER"/>
    <property type="match status" value="1"/>
</dbReference>
<sequence>MGSIQPSKKNNQSTQVSATVCANCSTTTTPLWRRAPNGDTICNACGLYLKARNTLRPPSMKRNFKKINQPSQPAMGTCPGNGQCNGTGGSPSCEGCPAFNQHQVSRHTALICANCRTTTTPLWRRDGAGNTICNACGLYYKLHNVHRPVSMKRSVIKRRKRIIVAGEEHEQGDEEEDELDSSNEEEDITRQLHRQTTIPSDDDDDDEEKAKQRKEQRRKRFHEQHPSTTSPTLHLVPPIEDYIVPKRMTAFQAFRRRSQSENTISQSNLLHRLPPPPRTPPLFPQHRVLPSITNSIKRFDPLYDYRQSNAAPPVLPSPVEHRPKLPSLQNPYQDLQEFDHAMTRLERLRRRVSPEQSALLSRLTQSLEDITQQAERILASPSSHP</sequence>
<dbReference type="SUPFAM" id="SSF57716">
    <property type="entry name" value="Glucocorticoid receptor-like (DNA-binding domain)"/>
    <property type="match status" value="2"/>
</dbReference>
<dbReference type="GO" id="GO:0000122">
    <property type="term" value="P:negative regulation of transcription by RNA polymerase II"/>
    <property type="evidence" value="ECO:0007669"/>
    <property type="project" value="TreeGrafter"/>
</dbReference>
<protein>
    <submittedName>
        <fullName evidence="11">Suppressor of ferric uptake 1</fullName>
    </submittedName>
</protein>
<dbReference type="GO" id="GO:0000978">
    <property type="term" value="F:RNA polymerase II cis-regulatory region sequence-specific DNA binding"/>
    <property type="evidence" value="ECO:0007669"/>
    <property type="project" value="TreeGrafter"/>
</dbReference>
<evidence type="ECO:0000256" key="3">
    <source>
        <dbReference type="ARBA" id="ARBA00022771"/>
    </source>
</evidence>
<dbReference type="Gene3D" id="3.30.50.10">
    <property type="entry name" value="Erythroid Transcription Factor GATA-1, subunit A"/>
    <property type="match status" value="2"/>
</dbReference>
<evidence type="ECO:0000256" key="1">
    <source>
        <dbReference type="ARBA" id="ARBA00004123"/>
    </source>
</evidence>
<dbReference type="EMBL" id="LUGH01000629">
    <property type="protein sequence ID" value="OBZ83634.1"/>
    <property type="molecule type" value="Genomic_DNA"/>
</dbReference>
<feature type="region of interest" description="Disordered" evidence="9">
    <location>
        <begin position="166"/>
        <end position="236"/>
    </location>
</feature>
<keyword evidence="2" id="KW-0479">Metal-binding</keyword>
<dbReference type="GO" id="GO:0005634">
    <property type="term" value="C:nucleus"/>
    <property type="evidence" value="ECO:0007669"/>
    <property type="project" value="UniProtKB-SubCell"/>
</dbReference>
<comment type="caution">
    <text evidence="11">The sequence shown here is derived from an EMBL/GenBank/DDBJ whole genome shotgun (WGS) entry which is preliminary data.</text>
</comment>
<dbReference type="PROSITE" id="PS00344">
    <property type="entry name" value="GATA_ZN_FINGER_1"/>
    <property type="match status" value="2"/>
</dbReference>
<dbReference type="InterPro" id="IPR039355">
    <property type="entry name" value="Transcription_factor_GATA"/>
</dbReference>
<evidence type="ECO:0000259" key="10">
    <source>
        <dbReference type="PROSITE" id="PS50114"/>
    </source>
</evidence>
<dbReference type="OrthoDB" id="515401at2759"/>
<evidence type="ECO:0000256" key="5">
    <source>
        <dbReference type="ARBA" id="ARBA00023015"/>
    </source>
</evidence>
<dbReference type="GO" id="GO:0008270">
    <property type="term" value="F:zinc ion binding"/>
    <property type="evidence" value="ECO:0007669"/>
    <property type="project" value="UniProtKB-KW"/>
</dbReference>
<dbReference type="FunFam" id="3.30.50.10:FF:000007">
    <property type="entry name" value="Nitrogen regulatory AreA, N-terminal"/>
    <property type="match status" value="1"/>
</dbReference>
<dbReference type="SMART" id="SM00401">
    <property type="entry name" value="ZnF_GATA"/>
    <property type="match status" value="2"/>
</dbReference>
<dbReference type="PANTHER" id="PTHR10071:SF335">
    <property type="entry name" value="IRON-SENSING TRANSCRIPTIONAL REPRESSOR-RELATED"/>
    <property type="match status" value="1"/>
</dbReference>
<dbReference type="CDD" id="cd00202">
    <property type="entry name" value="ZnF_GATA"/>
    <property type="match status" value="2"/>
</dbReference>
<feature type="compositionally biased region" description="Acidic residues" evidence="9">
    <location>
        <begin position="170"/>
        <end position="187"/>
    </location>
</feature>
<dbReference type="GO" id="GO:0045944">
    <property type="term" value="P:positive regulation of transcription by RNA polymerase II"/>
    <property type="evidence" value="ECO:0007669"/>
    <property type="project" value="TreeGrafter"/>
</dbReference>
<evidence type="ECO:0000256" key="8">
    <source>
        <dbReference type="PROSITE-ProRule" id="PRU00094"/>
    </source>
</evidence>
<dbReference type="InParanoid" id="A0A1C7N8F2"/>
<evidence type="ECO:0000313" key="12">
    <source>
        <dbReference type="Proteomes" id="UP000093000"/>
    </source>
</evidence>
<comment type="subcellular location">
    <subcellularLocation>
        <location evidence="1">Nucleus</location>
    </subcellularLocation>
</comment>
<feature type="domain" description="GATA-type" evidence="10">
    <location>
        <begin position="15"/>
        <end position="68"/>
    </location>
</feature>
<dbReference type="InterPro" id="IPR013088">
    <property type="entry name" value="Znf_NHR/GATA"/>
</dbReference>
<keyword evidence="7" id="KW-0539">Nucleus</keyword>
<dbReference type="PRINTS" id="PR00619">
    <property type="entry name" value="GATAZNFINGER"/>
</dbReference>
<keyword evidence="12" id="KW-1185">Reference proteome</keyword>
<name>A0A1C7N8F2_9FUNG</name>
<feature type="region of interest" description="Disordered" evidence="9">
    <location>
        <begin position="309"/>
        <end position="331"/>
    </location>
</feature>
<dbReference type="STRING" id="101091.A0A1C7N8F2"/>
<evidence type="ECO:0000256" key="4">
    <source>
        <dbReference type="ARBA" id="ARBA00022833"/>
    </source>
</evidence>
<evidence type="ECO:0000256" key="2">
    <source>
        <dbReference type="ARBA" id="ARBA00022723"/>
    </source>
</evidence>
<accession>A0A1C7N8F2</accession>
<organism evidence="11 12">
    <name type="scientific">Choanephora cucurbitarum</name>
    <dbReference type="NCBI Taxonomy" id="101091"/>
    <lineage>
        <taxon>Eukaryota</taxon>
        <taxon>Fungi</taxon>
        <taxon>Fungi incertae sedis</taxon>
        <taxon>Mucoromycota</taxon>
        <taxon>Mucoromycotina</taxon>
        <taxon>Mucoromycetes</taxon>
        <taxon>Mucorales</taxon>
        <taxon>Mucorineae</taxon>
        <taxon>Choanephoraceae</taxon>
        <taxon>Choanephoroideae</taxon>
        <taxon>Choanephora</taxon>
    </lineage>
</organism>
<evidence type="ECO:0000313" key="11">
    <source>
        <dbReference type="EMBL" id="OBZ83634.1"/>
    </source>
</evidence>
<dbReference type="InterPro" id="IPR000679">
    <property type="entry name" value="Znf_GATA"/>
</dbReference>
<dbReference type="AlphaFoldDB" id="A0A1C7N8F2"/>
<feature type="domain" description="GATA-type" evidence="10">
    <location>
        <begin position="106"/>
        <end position="159"/>
    </location>
</feature>
<proteinExistence type="predicted"/>